<sequence>MKKDFNIILILLSIVVVVLTAISIKKFFLIDDSSGTYEGYVIEKQGMRIIARETLLEEEKSTEIHFMFSNENIIQDIKVGQKVSITHGDIVSTEPTTAHGDTITIIE</sequence>
<dbReference type="RefSeq" id="WP_188388130.1">
    <property type="nucleotide sequence ID" value="NZ_BMFK01000001.1"/>
</dbReference>
<keyword evidence="1" id="KW-0472">Membrane</keyword>
<reference evidence="2" key="1">
    <citation type="journal article" date="2014" name="Int. J. Syst. Evol. Microbiol.">
        <title>Complete genome sequence of Corynebacterium casei LMG S-19264T (=DSM 44701T), isolated from a smear-ripened cheese.</title>
        <authorList>
            <consortium name="US DOE Joint Genome Institute (JGI-PGF)"/>
            <person name="Walter F."/>
            <person name="Albersmeier A."/>
            <person name="Kalinowski J."/>
            <person name="Ruckert C."/>
        </authorList>
    </citation>
    <scope>NUCLEOTIDE SEQUENCE</scope>
    <source>
        <strain evidence="2">CGMCC 1.12698</strain>
    </source>
</reference>
<proteinExistence type="predicted"/>
<keyword evidence="1" id="KW-1133">Transmembrane helix</keyword>
<accession>A0A917ARL4</accession>
<dbReference type="AlphaFoldDB" id="A0A917ARL4"/>
<dbReference type="Proteomes" id="UP000605259">
    <property type="component" value="Unassembled WGS sequence"/>
</dbReference>
<name>A0A917ARL4_9BACI</name>
<evidence type="ECO:0000313" key="2">
    <source>
        <dbReference type="EMBL" id="GGE69187.1"/>
    </source>
</evidence>
<reference evidence="2" key="2">
    <citation type="submission" date="2020-09" db="EMBL/GenBank/DDBJ databases">
        <authorList>
            <person name="Sun Q."/>
            <person name="Zhou Y."/>
        </authorList>
    </citation>
    <scope>NUCLEOTIDE SEQUENCE</scope>
    <source>
        <strain evidence="2">CGMCC 1.12698</strain>
    </source>
</reference>
<evidence type="ECO:0000313" key="3">
    <source>
        <dbReference type="Proteomes" id="UP000605259"/>
    </source>
</evidence>
<keyword evidence="3" id="KW-1185">Reference proteome</keyword>
<evidence type="ECO:0000256" key="1">
    <source>
        <dbReference type="SAM" id="Phobius"/>
    </source>
</evidence>
<gene>
    <name evidence="2" type="ORF">GCM10007140_19070</name>
</gene>
<comment type="caution">
    <text evidence="2">The sequence shown here is derived from an EMBL/GenBank/DDBJ whole genome shotgun (WGS) entry which is preliminary data.</text>
</comment>
<evidence type="ECO:0008006" key="4">
    <source>
        <dbReference type="Google" id="ProtNLM"/>
    </source>
</evidence>
<keyword evidence="1" id="KW-0812">Transmembrane</keyword>
<dbReference type="EMBL" id="BMFK01000001">
    <property type="protein sequence ID" value="GGE69187.1"/>
    <property type="molecule type" value="Genomic_DNA"/>
</dbReference>
<organism evidence="2 3">
    <name type="scientific">Priestia taiwanensis</name>
    <dbReference type="NCBI Taxonomy" id="1347902"/>
    <lineage>
        <taxon>Bacteria</taxon>
        <taxon>Bacillati</taxon>
        <taxon>Bacillota</taxon>
        <taxon>Bacilli</taxon>
        <taxon>Bacillales</taxon>
        <taxon>Bacillaceae</taxon>
        <taxon>Priestia</taxon>
    </lineage>
</organism>
<protein>
    <recommendedName>
        <fullName evidence="4">DUF3221 domain-containing protein</fullName>
    </recommendedName>
</protein>
<feature type="transmembrane region" description="Helical" evidence="1">
    <location>
        <begin position="6"/>
        <end position="24"/>
    </location>
</feature>